<feature type="transmembrane region" description="Helical" evidence="7">
    <location>
        <begin position="492"/>
        <end position="516"/>
    </location>
</feature>
<keyword evidence="6 7" id="KW-0472">Membrane</keyword>
<dbReference type="InterPro" id="IPR005828">
    <property type="entry name" value="MFS_sugar_transport-like"/>
</dbReference>
<proteinExistence type="inferred from homology"/>
<evidence type="ECO:0000256" key="6">
    <source>
        <dbReference type="ARBA" id="ARBA00023136"/>
    </source>
</evidence>
<comment type="caution">
    <text evidence="9">The sequence shown here is derived from an EMBL/GenBank/DDBJ whole genome shotgun (WGS) entry which is preliminary data.</text>
</comment>
<dbReference type="PROSITE" id="PS00217">
    <property type="entry name" value="SUGAR_TRANSPORT_2"/>
    <property type="match status" value="1"/>
</dbReference>
<feature type="transmembrane region" description="Helical" evidence="7">
    <location>
        <begin position="559"/>
        <end position="579"/>
    </location>
</feature>
<keyword evidence="5 7" id="KW-1133">Transmembrane helix</keyword>
<feature type="transmembrane region" description="Helical" evidence="7">
    <location>
        <begin position="432"/>
        <end position="450"/>
    </location>
</feature>
<dbReference type="InterPro" id="IPR050814">
    <property type="entry name" value="Myo-inositol_Transporter"/>
</dbReference>
<protein>
    <submittedName>
        <fullName evidence="9">Sugar transporter</fullName>
    </submittedName>
</protein>
<reference evidence="9 10" key="1">
    <citation type="submission" date="2020-05" db="EMBL/GenBank/DDBJ databases">
        <title>Identification and distribution of gene clusters putatively required for synthesis of sphingolipid metabolism inhibitors in phylogenetically diverse species of the filamentous fungus Fusarium.</title>
        <authorList>
            <person name="Kim H.-S."/>
            <person name="Busman M."/>
            <person name="Brown D.W."/>
            <person name="Divon H."/>
            <person name="Uhlig S."/>
            <person name="Proctor R.H."/>
        </authorList>
    </citation>
    <scope>NUCLEOTIDE SEQUENCE [LARGE SCALE GENOMIC DNA]</scope>
    <source>
        <strain evidence="9 10">NRRL 66235</strain>
    </source>
</reference>
<dbReference type="GO" id="GO:0022857">
    <property type="term" value="F:transmembrane transporter activity"/>
    <property type="evidence" value="ECO:0007669"/>
    <property type="project" value="InterPro"/>
</dbReference>
<evidence type="ECO:0000256" key="4">
    <source>
        <dbReference type="ARBA" id="ARBA00022692"/>
    </source>
</evidence>
<dbReference type="OrthoDB" id="6339427at2759"/>
<feature type="domain" description="Major facilitator superfamily (MFS) profile" evidence="8">
    <location>
        <begin position="111"/>
        <end position="583"/>
    </location>
</feature>
<feature type="transmembrane region" description="Helical" evidence="7">
    <location>
        <begin position="246"/>
        <end position="266"/>
    </location>
</feature>
<feature type="transmembrane region" description="Helical" evidence="7">
    <location>
        <begin position="278"/>
        <end position="295"/>
    </location>
</feature>
<dbReference type="EMBL" id="JAAOAN010000265">
    <property type="protein sequence ID" value="KAF5713245.1"/>
    <property type="molecule type" value="Genomic_DNA"/>
</dbReference>
<dbReference type="AlphaFoldDB" id="A0A8H5YL34"/>
<evidence type="ECO:0000256" key="2">
    <source>
        <dbReference type="ARBA" id="ARBA00010992"/>
    </source>
</evidence>
<keyword evidence="4 7" id="KW-0812">Transmembrane</keyword>
<name>A0A8H5YL34_9HYPO</name>
<dbReference type="InterPro" id="IPR005829">
    <property type="entry name" value="Sugar_transporter_CS"/>
</dbReference>
<evidence type="ECO:0000313" key="9">
    <source>
        <dbReference type="EMBL" id="KAF5713245.1"/>
    </source>
</evidence>
<comment type="subcellular location">
    <subcellularLocation>
        <location evidence="1">Membrane</location>
        <topology evidence="1">Multi-pass membrane protein</topology>
    </subcellularLocation>
</comment>
<keyword evidence="3" id="KW-0813">Transport</keyword>
<dbReference type="Proteomes" id="UP000544331">
    <property type="component" value="Unassembled WGS sequence"/>
</dbReference>
<dbReference type="GO" id="GO:0015798">
    <property type="term" value="P:myo-inositol transport"/>
    <property type="evidence" value="ECO:0007669"/>
    <property type="project" value="UniProtKB-ARBA"/>
</dbReference>
<feature type="transmembrane region" description="Helical" evidence="7">
    <location>
        <begin position="151"/>
        <end position="171"/>
    </location>
</feature>
<organism evidence="9 10">
    <name type="scientific">Fusarium mundagurra</name>
    <dbReference type="NCBI Taxonomy" id="1567541"/>
    <lineage>
        <taxon>Eukaryota</taxon>
        <taxon>Fungi</taxon>
        <taxon>Dikarya</taxon>
        <taxon>Ascomycota</taxon>
        <taxon>Pezizomycotina</taxon>
        <taxon>Sordariomycetes</taxon>
        <taxon>Hypocreomycetidae</taxon>
        <taxon>Hypocreales</taxon>
        <taxon>Nectriaceae</taxon>
        <taxon>Fusarium</taxon>
        <taxon>Fusarium fujikuroi species complex</taxon>
    </lineage>
</organism>
<dbReference type="InterPro" id="IPR003663">
    <property type="entry name" value="Sugar/inositol_transpt"/>
</dbReference>
<feature type="transmembrane region" description="Helical" evidence="7">
    <location>
        <begin position="183"/>
        <end position="203"/>
    </location>
</feature>
<evidence type="ECO:0000259" key="8">
    <source>
        <dbReference type="PROSITE" id="PS50850"/>
    </source>
</evidence>
<dbReference type="SUPFAM" id="SSF103473">
    <property type="entry name" value="MFS general substrate transporter"/>
    <property type="match status" value="1"/>
</dbReference>
<evidence type="ECO:0000256" key="3">
    <source>
        <dbReference type="ARBA" id="ARBA00022448"/>
    </source>
</evidence>
<dbReference type="GO" id="GO:0016020">
    <property type="term" value="C:membrane"/>
    <property type="evidence" value="ECO:0007669"/>
    <property type="project" value="UniProtKB-SubCell"/>
</dbReference>
<dbReference type="GO" id="GO:0015791">
    <property type="term" value="P:polyol transmembrane transport"/>
    <property type="evidence" value="ECO:0007669"/>
    <property type="project" value="UniProtKB-ARBA"/>
</dbReference>
<evidence type="ECO:0000256" key="5">
    <source>
        <dbReference type="ARBA" id="ARBA00022989"/>
    </source>
</evidence>
<dbReference type="InterPro" id="IPR020846">
    <property type="entry name" value="MFS_dom"/>
</dbReference>
<dbReference type="InterPro" id="IPR036259">
    <property type="entry name" value="MFS_trans_sf"/>
</dbReference>
<evidence type="ECO:0000256" key="1">
    <source>
        <dbReference type="ARBA" id="ARBA00004141"/>
    </source>
</evidence>
<feature type="transmembrane region" description="Helical" evidence="7">
    <location>
        <begin position="462"/>
        <end position="480"/>
    </location>
</feature>
<dbReference type="Pfam" id="PF00083">
    <property type="entry name" value="Sugar_tr"/>
    <property type="match status" value="1"/>
</dbReference>
<evidence type="ECO:0000313" key="10">
    <source>
        <dbReference type="Proteomes" id="UP000544331"/>
    </source>
</evidence>
<dbReference type="PROSITE" id="PS50850">
    <property type="entry name" value="MFS"/>
    <property type="match status" value="1"/>
</dbReference>
<evidence type="ECO:0000256" key="7">
    <source>
        <dbReference type="SAM" id="Phobius"/>
    </source>
</evidence>
<accession>A0A8H5YL34</accession>
<keyword evidence="9" id="KW-0762">Sugar transport</keyword>
<sequence length="673" mass="74190">MVSLRRPRRYHNALANMTERELHDDVRKFYDDTSQTLTGLRPYPTEQEVQDAAATWQQKDNIENAIRESLRKGSSDSNDTTNMVIPLNDAEKRALINEIDHSFSENGMWMVIFTVSLSAFLQGFVQSSQNGANLFADLWLEESGNPVNSQFAYANAAVYFSAAVIGCPLAAPMSSLFGRRGVIIVASLLIFAASVGSACITLNDNAWLVLGSIRLIGGVGMGLKATSTPILAAETAVGSWRGSSVLLWQLWVSFGIMMSFVVNICLNQIEDKKLRLRLILASPAVFALMLMYTVAKCPESFRYYLMPGSRKYSPEKAYASLLRLRNTKIQAVRDLYLTYKGIDSEFENEGYDSIKAIPKIRTPVVGAVSHYVLQYWRILKVHRLRNAAITTGIVALSQQLSGINLMAFYGGTTLVGLGPGDQPTEDQISKAMLYNLIFGLLNFLFCLPAIHSIDVLGRRKVLLFTIPGMAVTLMAAAISFNTVNEEARNEVVAFWIYFHTVFYSPGMGPVPFVLAAESFPLAFRDTEQGASLAISINLLFAGLLAWLQPLLVARIEFGGTLGVFAGLNVFAFVLIFLLMEETSGVPLESLGSVFNQPKRDLIRFQLKEFLPWLGRFIFCWSSLAERPERTVDLSPSSAPAASVTVDIEERISNSDSVSNGIRLTDMSGGNGRG</sequence>
<feature type="transmembrane region" description="Helical" evidence="7">
    <location>
        <begin position="528"/>
        <end position="547"/>
    </location>
</feature>
<keyword evidence="10" id="KW-1185">Reference proteome</keyword>
<dbReference type="PANTHER" id="PTHR48020">
    <property type="entry name" value="PROTON MYO-INOSITOL COTRANSPORTER"/>
    <property type="match status" value="1"/>
</dbReference>
<comment type="similarity">
    <text evidence="2">Belongs to the major facilitator superfamily. Sugar transporter (TC 2.A.1.1) family.</text>
</comment>
<dbReference type="PRINTS" id="PR00171">
    <property type="entry name" value="SUGRTRNSPORT"/>
</dbReference>
<gene>
    <name evidence="9" type="ORF">FMUND_7996</name>
</gene>
<dbReference type="Gene3D" id="1.20.1250.20">
    <property type="entry name" value="MFS general substrate transporter like domains"/>
    <property type="match status" value="1"/>
</dbReference>
<dbReference type="PANTHER" id="PTHR48020:SF40">
    <property type="entry name" value="MAJOR FACILITATOR SUPERFAMILY (MFS) PROFILE DOMAIN-CONTAINING PROTEIN"/>
    <property type="match status" value="1"/>
</dbReference>